<evidence type="ECO:0000313" key="3">
    <source>
        <dbReference type="EMBL" id="VFK67351.1"/>
    </source>
</evidence>
<evidence type="ECO:0008006" key="4">
    <source>
        <dbReference type="Google" id="ProtNLM"/>
    </source>
</evidence>
<reference evidence="2" key="1">
    <citation type="submission" date="2019-02" db="EMBL/GenBank/DDBJ databases">
        <authorList>
            <person name="Gruber-Vodicka R. H."/>
            <person name="Seah K. B. B."/>
        </authorList>
    </citation>
    <scope>NUCLEOTIDE SEQUENCE</scope>
    <source>
        <strain evidence="2">BECK_BY1</strain>
        <strain evidence="3">BECK_BY2</strain>
        <strain evidence="1">BECK_BY3</strain>
    </source>
</reference>
<evidence type="ECO:0000313" key="1">
    <source>
        <dbReference type="EMBL" id="VFK58481.1"/>
    </source>
</evidence>
<evidence type="ECO:0000313" key="2">
    <source>
        <dbReference type="EMBL" id="VFK61646.1"/>
    </source>
</evidence>
<protein>
    <recommendedName>
        <fullName evidence="4">Permuted papain-like amidase enzyme, YaeF/YiiX, C92 family</fullName>
    </recommendedName>
</protein>
<sequence length="159" mass="18453">MEMNHLTKDNYARGREYVRSGDVFVWTGNRLIQRIIQRRMKGRWYHVGAAWVANKRVLILEARLKGGVIISPLSRRLDCYHVPSGVEWTKEKDEFAFSHIGDPYSITDALLTGLRLDTFMPGYHCLEFVRDLLNIPDANTLVDVVEWAQGNYQKMLQVN</sequence>
<gene>
    <name evidence="2" type="ORF">BECKTUN1418D_GA0071000_115610</name>
    <name evidence="3" type="ORF">BECKTUN1418E_GA0071001_11432</name>
    <name evidence="1" type="ORF">BECKTUN1418F_GA0071002_11452</name>
</gene>
<dbReference type="SUPFAM" id="SSF54001">
    <property type="entry name" value="Cysteine proteinases"/>
    <property type="match status" value="1"/>
</dbReference>
<dbReference type="Gene3D" id="3.90.1720.10">
    <property type="entry name" value="endopeptidase domain like (from Nostoc punctiforme)"/>
    <property type="match status" value="1"/>
</dbReference>
<dbReference type="EMBL" id="CAADFY010000145">
    <property type="protein sequence ID" value="VFK58481.1"/>
    <property type="molecule type" value="Genomic_DNA"/>
</dbReference>
<dbReference type="InterPro" id="IPR038765">
    <property type="entry name" value="Papain-like_cys_pep_sf"/>
</dbReference>
<dbReference type="EMBL" id="CAADFV010000143">
    <property type="protein sequence ID" value="VFK67351.1"/>
    <property type="molecule type" value="Genomic_DNA"/>
</dbReference>
<dbReference type="AlphaFoldDB" id="A0A451A6J4"/>
<organism evidence="2">
    <name type="scientific">Candidatus Kentrum sp. TUN</name>
    <dbReference type="NCBI Taxonomy" id="2126343"/>
    <lineage>
        <taxon>Bacteria</taxon>
        <taxon>Pseudomonadati</taxon>
        <taxon>Pseudomonadota</taxon>
        <taxon>Gammaproteobacteria</taxon>
        <taxon>Candidatus Kentrum</taxon>
    </lineage>
</organism>
<proteinExistence type="predicted"/>
<accession>A0A451A6J4</accession>
<dbReference type="EMBL" id="CAADFX010000156">
    <property type="protein sequence ID" value="VFK61646.1"/>
    <property type="molecule type" value="Genomic_DNA"/>
</dbReference>
<name>A0A451A6J4_9GAMM</name>